<reference evidence="3 4" key="1">
    <citation type="submission" date="2023-07" db="EMBL/GenBank/DDBJ databases">
        <title>Comparative genomics of wheat-associated soil bacteria to identify genetic determinants of phenazine resistance.</title>
        <authorList>
            <person name="Mouncey N."/>
        </authorList>
    </citation>
    <scope>NUCLEOTIDE SEQUENCE [LARGE SCALE GENOMIC DNA]</scope>
    <source>
        <strain evidence="3 4">W4I11</strain>
    </source>
</reference>
<organism evidence="3 4">
    <name type="scientific">Phyllobacterium ifriqiyense</name>
    <dbReference type="NCBI Taxonomy" id="314238"/>
    <lineage>
        <taxon>Bacteria</taxon>
        <taxon>Pseudomonadati</taxon>
        <taxon>Pseudomonadota</taxon>
        <taxon>Alphaproteobacteria</taxon>
        <taxon>Hyphomicrobiales</taxon>
        <taxon>Phyllobacteriaceae</taxon>
        <taxon>Phyllobacterium</taxon>
    </lineage>
</organism>
<comment type="caution">
    <text evidence="3">The sequence shown here is derived from an EMBL/GenBank/DDBJ whole genome shotgun (WGS) entry which is preliminary data.</text>
</comment>
<evidence type="ECO:0000313" key="3">
    <source>
        <dbReference type="EMBL" id="MDQ0995078.1"/>
    </source>
</evidence>
<keyword evidence="1 3" id="KW-0238">DNA-binding</keyword>
<dbReference type="PANTHER" id="PTHR30204">
    <property type="entry name" value="REDOX-CYCLING DRUG-SENSING TRANSCRIPTIONAL ACTIVATOR SOXR"/>
    <property type="match status" value="1"/>
</dbReference>
<dbReference type="GO" id="GO:0003677">
    <property type="term" value="F:DNA binding"/>
    <property type="evidence" value="ECO:0007669"/>
    <property type="project" value="UniProtKB-KW"/>
</dbReference>
<dbReference type="SUPFAM" id="SSF46955">
    <property type="entry name" value="Putative DNA-binding domain"/>
    <property type="match status" value="1"/>
</dbReference>
<dbReference type="InterPro" id="IPR000551">
    <property type="entry name" value="MerR-type_HTH_dom"/>
</dbReference>
<evidence type="ECO:0000259" key="2">
    <source>
        <dbReference type="PROSITE" id="PS50937"/>
    </source>
</evidence>
<dbReference type="EMBL" id="JAUSZT010000001">
    <property type="protein sequence ID" value="MDQ0995078.1"/>
    <property type="molecule type" value="Genomic_DNA"/>
</dbReference>
<dbReference type="SMART" id="SM00422">
    <property type="entry name" value="HTH_MERR"/>
    <property type="match status" value="1"/>
</dbReference>
<dbReference type="InterPro" id="IPR047057">
    <property type="entry name" value="MerR_fam"/>
</dbReference>
<dbReference type="RefSeq" id="WP_115053780.1">
    <property type="nucleotide sequence ID" value="NZ_JAUSZT010000001.1"/>
</dbReference>
<dbReference type="CDD" id="cd04781">
    <property type="entry name" value="HTH_MerR-like_sg6"/>
    <property type="match status" value="1"/>
</dbReference>
<dbReference type="PANTHER" id="PTHR30204:SF97">
    <property type="entry name" value="MERR FAMILY REGULATORY PROTEIN"/>
    <property type="match status" value="1"/>
</dbReference>
<evidence type="ECO:0000313" key="4">
    <source>
        <dbReference type="Proteomes" id="UP001237780"/>
    </source>
</evidence>
<evidence type="ECO:0000256" key="1">
    <source>
        <dbReference type="ARBA" id="ARBA00023125"/>
    </source>
</evidence>
<proteinExistence type="predicted"/>
<dbReference type="PRINTS" id="PR00040">
    <property type="entry name" value="HTHMERR"/>
</dbReference>
<feature type="domain" description="HTH merR-type" evidence="2">
    <location>
        <begin position="1"/>
        <end position="71"/>
    </location>
</feature>
<dbReference type="Pfam" id="PF13411">
    <property type="entry name" value="MerR_1"/>
    <property type="match status" value="1"/>
</dbReference>
<dbReference type="PROSITE" id="PS50937">
    <property type="entry name" value="HTH_MERR_2"/>
    <property type="match status" value="1"/>
</dbReference>
<dbReference type="Gene3D" id="1.10.1660.10">
    <property type="match status" value="1"/>
</dbReference>
<name>A0ABU0S5V5_9HYPH</name>
<gene>
    <name evidence="3" type="ORF">QFZ34_000255</name>
</gene>
<sequence>MKFLDIGEVASASGLPASTLRYYEEQGLIASVARHGLRRQYEPDVLKRLALINMARTAGFLLSDVADILGRNSELAIPRDELRTRADALDKKAQEIKALAGIMRHVAECSAPSHLQCPTFQKLLRVGTKYQSRIRKQKRKEPRAA</sequence>
<protein>
    <submittedName>
        <fullName evidence="3">DNA-binding transcriptional MerR regulator</fullName>
    </submittedName>
</protein>
<dbReference type="Proteomes" id="UP001237780">
    <property type="component" value="Unassembled WGS sequence"/>
</dbReference>
<accession>A0ABU0S5V5</accession>
<dbReference type="InterPro" id="IPR009061">
    <property type="entry name" value="DNA-bd_dom_put_sf"/>
</dbReference>
<keyword evidence="4" id="KW-1185">Reference proteome</keyword>